<comment type="caution">
    <text evidence="1">The sequence shown here is derived from an EMBL/GenBank/DDBJ whole genome shotgun (WGS) entry which is preliminary data.</text>
</comment>
<evidence type="ECO:0000313" key="2">
    <source>
        <dbReference type="Proteomes" id="UP001488805"/>
    </source>
</evidence>
<gene>
    <name evidence="1" type="ORF">VZT92_006827</name>
</gene>
<dbReference type="EMBL" id="JBCEZU010000045">
    <property type="protein sequence ID" value="KAK9537091.1"/>
    <property type="molecule type" value="Genomic_DNA"/>
</dbReference>
<protein>
    <submittedName>
        <fullName evidence="1">Uncharacterized protein</fullName>
    </submittedName>
</protein>
<keyword evidence="2" id="KW-1185">Reference proteome</keyword>
<dbReference type="AlphaFoldDB" id="A0AAW1FR20"/>
<organism evidence="1 2">
    <name type="scientific">Zoarces viviparus</name>
    <name type="common">Viviparous eelpout</name>
    <name type="synonym">Blennius viviparus</name>
    <dbReference type="NCBI Taxonomy" id="48416"/>
    <lineage>
        <taxon>Eukaryota</taxon>
        <taxon>Metazoa</taxon>
        <taxon>Chordata</taxon>
        <taxon>Craniata</taxon>
        <taxon>Vertebrata</taxon>
        <taxon>Euteleostomi</taxon>
        <taxon>Actinopterygii</taxon>
        <taxon>Neopterygii</taxon>
        <taxon>Teleostei</taxon>
        <taxon>Neoteleostei</taxon>
        <taxon>Acanthomorphata</taxon>
        <taxon>Eupercaria</taxon>
        <taxon>Perciformes</taxon>
        <taxon>Cottioidei</taxon>
        <taxon>Zoarcales</taxon>
        <taxon>Zoarcidae</taxon>
        <taxon>Zoarcinae</taxon>
        <taxon>Zoarces</taxon>
    </lineage>
</organism>
<accession>A0AAW1FR20</accession>
<proteinExistence type="predicted"/>
<evidence type="ECO:0000313" key="1">
    <source>
        <dbReference type="EMBL" id="KAK9537091.1"/>
    </source>
</evidence>
<reference evidence="1 2" key="1">
    <citation type="journal article" date="2024" name="Genome Biol. Evol.">
        <title>Chromosome-level genome assembly of the viviparous eelpout Zoarces viviparus.</title>
        <authorList>
            <person name="Fuhrmann N."/>
            <person name="Brasseur M.V."/>
            <person name="Bakowski C.E."/>
            <person name="Podsiadlowski L."/>
            <person name="Prost S."/>
            <person name="Krehenwinkel H."/>
            <person name="Mayer C."/>
        </authorList>
    </citation>
    <scope>NUCLEOTIDE SEQUENCE [LARGE SCALE GENOMIC DNA]</scope>
    <source>
        <strain evidence="1">NO-MEL_2022_Ind0_liver</strain>
    </source>
</reference>
<sequence>MPIQTCRNKQEHGESRRLLVPTQHELSILYPHRLLCPLLKCVAFETQYGPFDYFKKKNVSRPPRQSLTESTATLKATAIGSLRLYAQ</sequence>
<dbReference type="Proteomes" id="UP001488805">
    <property type="component" value="Unassembled WGS sequence"/>
</dbReference>
<name>A0AAW1FR20_ZOAVI</name>